<dbReference type="CTD" id="6749472"/>
<gene>
    <name evidence="2" type="ORF">TRIADDRAFT_52559</name>
</gene>
<sequence>MDSHPVLEDVQLTPLIEKLVHPLQEVRLRALKNLHFKLENGFILIEDLLHERQLVVNLLQWFNVQSTSLLAKENLILLEKLSQHDPGIDTLKSIGAVEFLNQLKLEIGIQFHQVIDNILHNISSRVCSQPNLSVREPNPRSHNQADVKNNQKFIHHGPRLPDATGMLTTVNLPKQLYKVAKEDKLPDSKNRSTISAPLLVNDSFHESFTQETQHFEPRDINRANFMKKRSNELAIITFPWIHLYSSDEHVLATTHSRLRSRDPSLADKSCQFLSDVLFKDFPAEIFIQRPAIITDLLDLTQALSSQAKTLPVQSVRCLKELCVYLVQRIGFYRSTSTYQAYGGAGHTVSNSRSVISKSMSSRDSPSDGEDGSCISSFTNITSEISEYRNKGDIDDNCGRSLQHLRSRQWTLPYFCTMVMTHTIPLLKGFVGYSGWINVPSQEVLSLLYDISRIIDLSMPDELWTDNSIIKNVADDLLRVFDMFAEVLQFYYHLIYDEVDESQGHTNQRHELEDNVVMWANIGALAVRIVDRTVPVELANRVIPSSMKTIFSLLCMEYGFNSLYPDYVTTVRKFLSACDTKAYEIYCDFSHILRSFHAASMVIHTKKEFDEQFFISALESLPGLFYHDSASLLRVLVHSIMDVKNTYRCCTEIVKRALGDGQVATTSAKACGNLTFLLNDIILRQLSLYGLYDENDEVSASAREIMITFFQGRYLMPETMWSDYLSNIHDLFPFIQGYACRDSKFTDCLLSVIENSGVKLVNTSHQMHENVFKIRGYLRSLFCTDESLREMASNKIRNILEADSLFGRENFQTLNLTETDLPHFKDLFEVDESDDEVFSESSIQSIFQADSVLQLWSIITSKETEISLKKLALEQLATSLTDSYICDLLINRNATEDIVNIIMEGQERSDTENSMETVVLLPFALRALHRLLRWDEKNRLRMAYDYDAYRMLLRCIIASEKSSSSYLNAVHALVYLLFDEVSPSRVSVWISDDSEKHKIRDFRFPRRLSSRMSLLARYPTYECKNPYKVQQLSYAENLYSEPSQTSLKLGWSIYVANNVEDLIKKPQAIETDKLSAIPGSNLCDERLNWNLGIESASSTVIDFDSNSFGDSANTRKLLKVKWFKSFSRFLSVPPSSTDDQNLLAAFFNFIAMLIKNSPQVYCSDLVNDAVHYLIDPKMLCVKILKTMNNFIDTDPNFKGEHNIDTNRPCWSSGCNTMEPFPLCVKLLASLLQIIVSFHGEYGQFVYSFMGKGVTRRVALCLRHLMHEMQQLMPDTVRWCGLGIATDLVLQPEGLKLLDACCQHIDGGIWNVLLTLLHDSSECNIIKCQAAAMLTSLLTATDSDPCSYLNIIDEELKATKRGLSALLMLLDRINFYQTTITIIKNVNVVAEINKNCCQEMPPDSNFNIASGIDKTVSSGCDGDFKEILSQNWYLSKVHVVADVPTNSKFIYEICRLMAKLVVLCPSTIVKALYNEGVLYQLAKLLETSGLDEQLKLLKNRMYREFYEIRTIIQMSSEIIKLFTLVCNIDPSIGCYFIKRRMIVSSLFRFLSDNAQEEVALCRDCYCFWQTIFQFFSTVLSVDSQENYDCALEIFKNNWILFNNAVVTILSSEKSTNSQRNSALNLLCIILAREGKYHYEHSNGNTASFTSQIIELLEMGEDEPNERKNDEIGNSKDDALSHQSYSIQLCHLLLDCYEGANVRCLTLTDKIPLMSALKLILACSPRAKYFALQSGFLDSIIDRLKQLRAQLSISFLSATNKFEARNKVQGNLLLEISQILNICRGLMYRDDSTKNAALLCGLTEVLYRLWPWCFVESSFMSSVLAIMCTYTADFEKAAKSFAINFTGKEYTSIETNEVNSSSSSSLVYNILKFLMQSNWKKMNTPLTSSNESALFALISNLSSSAECRSIMWKANFLQALHPQNVTKQFMKHNVAHLRLWYKILANLSFSRDGQQMMMKVEGIIHDLCCMTTSSEFTLRKNALLVLRNMCFNSTLKAHFWANGLFLYTFYVAAIDDVLQCFSKTLVAESDVMKEIAVSALLAMIYNCQKAKLAVKRLGILDNLDNIIASEKDSGKNDAVLIRNASALLDTLRIGY</sequence>
<evidence type="ECO:0000313" key="2">
    <source>
        <dbReference type="EMBL" id="EDV29055.1"/>
    </source>
</evidence>
<dbReference type="eggNOG" id="ENOG502QPM7">
    <property type="taxonomic scope" value="Eukaryota"/>
</dbReference>
<dbReference type="InterPro" id="IPR030791">
    <property type="entry name" value="Rotatin"/>
</dbReference>
<dbReference type="InterPro" id="IPR029249">
    <property type="entry name" value="Rotatin_N"/>
</dbReference>
<dbReference type="Proteomes" id="UP000009022">
    <property type="component" value="Unassembled WGS sequence"/>
</dbReference>
<dbReference type="InterPro" id="IPR016024">
    <property type="entry name" value="ARM-type_fold"/>
</dbReference>
<organism evidence="2 3">
    <name type="scientific">Trichoplax adhaerens</name>
    <name type="common">Trichoplax reptans</name>
    <dbReference type="NCBI Taxonomy" id="10228"/>
    <lineage>
        <taxon>Eukaryota</taxon>
        <taxon>Metazoa</taxon>
        <taxon>Placozoa</taxon>
        <taxon>Uniplacotomia</taxon>
        <taxon>Trichoplacea</taxon>
        <taxon>Trichoplacidae</taxon>
        <taxon>Trichoplax</taxon>
    </lineage>
</organism>
<protein>
    <recommendedName>
        <fullName evidence="1">Rotatin N-terminal domain-containing protein</fullName>
    </recommendedName>
</protein>
<dbReference type="FunCoup" id="B3RJ39">
    <property type="interactions" value="1106"/>
</dbReference>
<dbReference type="RefSeq" id="XP_002108257.1">
    <property type="nucleotide sequence ID" value="XM_002108221.1"/>
</dbReference>
<dbReference type="Gene3D" id="1.25.10.10">
    <property type="entry name" value="Leucine-rich Repeat Variant"/>
    <property type="match status" value="1"/>
</dbReference>
<dbReference type="GO" id="GO:0005814">
    <property type="term" value="C:centriole"/>
    <property type="evidence" value="ECO:0000318"/>
    <property type="project" value="GO_Central"/>
</dbReference>
<dbReference type="OrthoDB" id="428850at2759"/>
<dbReference type="GO" id="GO:0005813">
    <property type="term" value="C:centrosome"/>
    <property type="evidence" value="ECO:0007669"/>
    <property type="project" value="InterPro"/>
</dbReference>
<dbReference type="Pfam" id="PF14726">
    <property type="entry name" value="RTTN_N"/>
    <property type="match status" value="1"/>
</dbReference>
<dbReference type="InParanoid" id="B3RJ39"/>
<dbReference type="OMA" id="FCKCVGL"/>
<dbReference type="PhylomeDB" id="B3RJ39"/>
<dbReference type="PANTHER" id="PTHR31691:SF1">
    <property type="entry name" value="ROTATIN"/>
    <property type="match status" value="1"/>
</dbReference>
<evidence type="ECO:0000259" key="1">
    <source>
        <dbReference type="Pfam" id="PF14726"/>
    </source>
</evidence>
<dbReference type="InterPro" id="IPR011989">
    <property type="entry name" value="ARM-like"/>
</dbReference>
<dbReference type="GO" id="GO:0010457">
    <property type="term" value="P:centriole-centriole cohesion"/>
    <property type="evidence" value="ECO:0000318"/>
    <property type="project" value="GO_Central"/>
</dbReference>
<dbReference type="GeneID" id="6749472"/>
<dbReference type="PANTHER" id="PTHR31691">
    <property type="entry name" value="ROTATIN"/>
    <property type="match status" value="1"/>
</dbReference>
<dbReference type="GO" id="GO:0036064">
    <property type="term" value="C:ciliary basal body"/>
    <property type="evidence" value="ECO:0000318"/>
    <property type="project" value="GO_Central"/>
</dbReference>
<dbReference type="HOGENOM" id="CLU_001318_0_0_1"/>
<name>B3RJ39_TRIAD</name>
<dbReference type="SUPFAM" id="SSF48371">
    <property type="entry name" value="ARM repeat"/>
    <property type="match status" value="2"/>
</dbReference>
<keyword evidence="3" id="KW-1185">Reference proteome</keyword>
<feature type="domain" description="Rotatin N-terminal" evidence="1">
    <location>
        <begin position="25"/>
        <end position="122"/>
    </location>
</feature>
<dbReference type="GO" id="GO:0032053">
    <property type="term" value="P:ciliary basal body organization"/>
    <property type="evidence" value="ECO:0000318"/>
    <property type="project" value="GO_Central"/>
</dbReference>
<accession>B3RJ39</accession>
<dbReference type="KEGG" id="tad:TRIADDRAFT_52559"/>
<reference evidence="2 3" key="1">
    <citation type="journal article" date="2008" name="Nature">
        <title>The Trichoplax genome and the nature of placozoans.</title>
        <authorList>
            <person name="Srivastava M."/>
            <person name="Begovic E."/>
            <person name="Chapman J."/>
            <person name="Putnam N.H."/>
            <person name="Hellsten U."/>
            <person name="Kawashima T."/>
            <person name="Kuo A."/>
            <person name="Mitros T."/>
            <person name="Salamov A."/>
            <person name="Carpenter M.L."/>
            <person name="Signorovitch A.Y."/>
            <person name="Moreno M.A."/>
            <person name="Kamm K."/>
            <person name="Grimwood J."/>
            <person name="Schmutz J."/>
            <person name="Shapiro H."/>
            <person name="Grigoriev I.V."/>
            <person name="Buss L.W."/>
            <person name="Schierwater B."/>
            <person name="Dellaporta S.L."/>
            <person name="Rokhsar D.S."/>
        </authorList>
    </citation>
    <scope>NUCLEOTIDE SEQUENCE [LARGE SCALE GENOMIC DNA]</scope>
    <source>
        <strain evidence="2 3">Grell-BS-1999</strain>
    </source>
</reference>
<dbReference type="GO" id="GO:0007099">
    <property type="term" value="P:centriole replication"/>
    <property type="evidence" value="ECO:0000318"/>
    <property type="project" value="GO_Central"/>
</dbReference>
<dbReference type="EMBL" id="DS985241">
    <property type="protein sequence ID" value="EDV29055.1"/>
    <property type="molecule type" value="Genomic_DNA"/>
</dbReference>
<proteinExistence type="predicted"/>
<evidence type="ECO:0000313" key="3">
    <source>
        <dbReference type="Proteomes" id="UP000009022"/>
    </source>
</evidence>